<organism evidence="2 3">
    <name type="scientific">Amycolatopsis marina</name>
    <dbReference type="NCBI Taxonomy" id="490629"/>
    <lineage>
        <taxon>Bacteria</taxon>
        <taxon>Bacillati</taxon>
        <taxon>Actinomycetota</taxon>
        <taxon>Actinomycetes</taxon>
        <taxon>Pseudonocardiales</taxon>
        <taxon>Pseudonocardiaceae</taxon>
        <taxon>Amycolatopsis</taxon>
    </lineage>
</organism>
<dbReference type="PANTHER" id="PTHR38847:SF1">
    <property type="entry name" value="PSEUDOURIDINE SYNTHASE RSUA_RLUA-LIKE DOMAIN-CONTAINING PROTEIN"/>
    <property type="match status" value="1"/>
</dbReference>
<feature type="chain" id="PRO_5017267196" description="DUF4360 domain-containing protein" evidence="1">
    <location>
        <begin position="22"/>
        <end position="211"/>
    </location>
</feature>
<protein>
    <recommendedName>
        <fullName evidence="4">DUF4360 domain-containing protein</fullName>
    </recommendedName>
</protein>
<keyword evidence="3" id="KW-1185">Reference proteome</keyword>
<evidence type="ECO:0000313" key="3">
    <source>
        <dbReference type="Proteomes" id="UP000243799"/>
    </source>
</evidence>
<dbReference type="AlphaFoldDB" id="A0A1I1ALF3"/>
<dbReference type="OrthoDB" id="482707at2"/>
<sequence length="211" mass="22305">MLPVIAAAAMAVSTAFSPASASALDPPPDDKITVDVQTVNGSGCPRGSAAVAVAPDNTAFTVTYSEYLAQVGPGADPTEFRKNCQLNLLVHVPHGFTYAIAQADYRGFAHLARGANGLQQASYYIQGTSPTSRISHSFAGPYSNNWQTTDKKNVTELVFAPCGENRGLNVNTELRVGAGSSDSRSTSFMAMDSTDGGVNTKYHFAWKRCTS</sequence>
<keyword evidence="1" id="KW-0732">Signal</keyword>
<dbReference type="Pfam" id="PF14273">
    <property type="entry name" value="DUF4360"/>
    <property type="match status" value="1"/>
</dbReference>
<feature type="signal peptide" evidence="1">
    <location>
        <begin position="1"/>
        <end position="21"/>
    </location>
</feature>
<accession>A0A1I1ALF3</accession>
<dbReference type="PANTHER" id="PTHR38847">
    <property type="match status" value="1"/>
</dbReference>
<evidence type="ECO:0008006" key="4">
    <source>
        <dbReference type="Google" id="ProtNLM"/>
    </source>
</evidence>
<dbReference type="EMBL" id="FOKG01000009">
    <property type="protein sequence ID" value="SFB38342.1"/>
    <property type="molecule type" value="Genomic_DNA"/>
</dbReference>
<dbReference type="STRING" id="490629.SAMN05216266_109246"/>
<evidence type="ECO:0000313" key="2">
    <source>
        <dbReference type="EMBL" id="SFB38342.1"/>
    </source>
</evidence>
<dbReference type="InterPro" id="IPR025649">
    <property type="entry name" value="DUF4360"/>
</dbReference>
<reference evidence="3" key="1">
    <citation type="submission" date="2016-10" db="EMBL/GenBank/DDBJ databases">
        <authorList>
            <person name="Varghese N."/>
            <person name="Submissions S."/>
        </authorList>
    </citation>
    <scope>NUCLEOTIDE SEQUENCE [LARGE SCALE GENOMIC DNA]</scope>
    <source>
        <strain evidence="3">CGMCC 4.3568</strain>
    </source>
</reference>
<proteinExistence type="predicted"/>
<dbReference type="RefSeq" id="WP_091674223.1">
    <property type="nucleotide sequence ID" value="NZ_FOKG01000009.1"/>
</dbReference>
<name>A0A1I1ALF3_9PSEU</name>
<dbReference type="Proteomes" id="UP000243799">
    <property type="component" value="Unassembled WGS sequence"/>
</dbReference>
<gene>
    <name evidence="2" type="ORF">SAMN05216266_109246</name>
</gene>
<evidence type="ECO:0000256" key="1">
    <source>
        <dbReference type="SAM" id="SignalP"/>
    </source>
</evidence>